<dbReference type="KEGG" id="vg:80018788"/>
<accession>A0A1C9EIA4</accession>
<reference evidence="2" key="1">
    <citation type="submission" date="2016-07" db="EMBL/GenBank/DDBJ databases">
        <authorList>
            <person name="Florea S."/>
            <person name="Webb J.S."/>
            <person name="Jaromczyk J."/>
            <person name="Schardl C.L."/>
        </authorList>
    </citation>
    <scope>NUCLEOTIDE SEQUENCE [LARGE SCALE GENOMIC DNA]</scope>
</reference>
<sequence length="182" mass="20340">MTSHEAHKATAEQLVAQYTADIDAVTAHTVFSESDSVGSFSNVCYYLRNASILLRAAVRPDESRVGAFLPYSPNTYAEQLDEDLTQIIVEAEDQESDVWESIQATVDSAEAALAMIGYSTVWDEGIAVVDMLPLNGRQRRIVEQGEFYRPDEDNPEADEDYEGMWTDFRNYVDPTNTDPKGN</sequence>
<evidence type="ECO:0000313" key="2">
    <source>
        <dbReference type="Proteomes" id="UP000221751"/>
    </source>
</evidence>
<protein>
    <submittedName>
        <fullName evidence="1">Uncharacterized protein</fullName>
    </submittedName>
</protein>
<dbReference type="GeneID" id="80018788"/>
<evidence type="ECO:0000313" key="1">
    <source>
        <dbReference type="EMBL" id="AON97511.1"/>
    </source>
</evidence>
<keyword evidence="2" id="KW-1185">Reference proteome</keyword>
<dbReference type="EMBL" id="KX557288">
    <property type="protein sequence ID" value="AON97511.1"/>
    <property type="molecule type" value="Genomic_DNA"/>
</dbReference>
<name>A0A1C9EIA4_9CAUD</name>
<gene>
    <name evidence="1" type="primary">91</name>
    <name evidence="1" type="ORF">SEA_CHEWYVIII_91</name>
</gene>
<organism evidence="1 2">
    <name type="scientific">Rhodococcus phage ChewyVIII</name>
    <dbReference type="NCBI Taxonomy" id="1887657"/>
    <lineage>
        <taxon>Viruses</taxon>
        <taxon>Duplodnaviria</taxon>
        <taxon>Heunggongvirae</taxon>
        <taxon>Uroviricota</taxon>
        <taxon>Caudoviricetes</taxon>
        <taxon>Chewyvirus</taxon>
        <taxon>Chewyvirus chewyVIII</taxon>
    </lineage>
</organism>
<proteinExistence type="predicted"/>
<dbReference type="RefSeq" id="YP_010754208.1">
    <property type="nucleotide sequence ID" value="NC_073456.1"/>
</dbReference>
<dbReference type="Proteomes" id="UP000221751">
    <property type="component" value="Segment"/>
</dbReference>